<keyword evidence="3" id="KW-0723">Serine/threonine-protein kinase</keyword>
<evidence type="ECO:0000256" key="7">
    <source>
        <dbReference type="ARBA" id="ARBA00022840"/>
    </source>
</evidence>
<dbReference type="AlphaFoldDB" id="A0A1L0CX33"/>
<dbReference type="EMBL" id="LT635756">
    <property type="protein sequence ID" value="SGZ48028.1"/>
    <property type="molecule type" value="Genomic_DNA"/>
</dbReference>
<feature type="region of interest" description="Disordered" evidence="11">
    <location>
        <begin position="626"/>
        <end position="671"/>
    </location>
</feature>
<dbReference type="SUPFAM" id="SSF56112">
    <property type="entry name" value="Protein kinase-like (PK-like)"/>
    <property type="match status" value="1"/>
</dbReference>
<reference evidence="13 14" key="1">
    <citation type="submission" date="2016-10" db="EMBL/GenBank/DDBJ databases">
        <authorList>
            <person name="de Groot N.N."/>
        </authorList>
    </citation>
    <scope>NUCLEOTIDE SEQUENCE [LARGE SCALE GENOMIC DNA]</scope>
    <source>
        <strain evidence="13 14">CBS 141442</strain>
    </source>
</reference>
<feature type="binding site" evidence="10">
    <location>
        <position position="37"/>
    </location>
    <ligand>
        <name>ATP</name>
        <dbReference type="ChEBI" id="CHEBI:30616"/>
    </ligand>
</feature>
<dbReference type="PANTHER" id="PTHR48012">
    <property type="entry name" value="STERILE20-LIKE KINASE, ISOFORM B-RELATED"/>
    <property type="match status" value="1"/>
</dbReference>
<feature type="compositionally biased region" description="Low complexity" evidence="11">
    <location>
        <begin position="626"/>
        <end position="636"/>
    </location>
</feature>
<dbReference type="InterPro" id="IPR011009">
    <property type="entry name" value="Kinase-like_dom_sf"/>
</dbReference>
<feature type="region of interest" description="Disordered" evidence="11">
    <location>
        <begin position="462"/>
        <end position="549"/>
    </location>
</feature>
<proteinExistence type="inferred from homology"/>
<evidence type="ECO:0000256" key="10">
    <source>
        <dbReference type="PROSITE-ProRule" id="PRU10141"/>
    </source>
</evidence>
<evidence type="ECO:0000259" key="12">
    <source>
        <dbReference type="PROSITE" id="PS50011"/>
    </source>
</evidence>
<dbReference type="InterPro" id="IPR050629">
    <property type="entry name" value="STE20/SPS1-PAK"/>
</dbReference>
<evidence type="ECO:0000256" key="1">
    <source>
        <dbReference type="ARBA" id="ARBA00008874"/>
    </source>
</evidence>
<dbReference type="Pfam" id="PF00069">
    <property type="entry name" value="Pkinase"/>
    <property type="match status" value="1"/>
</dbReference>
<dbReference type="PROSITE" id="PS50011">
    <property type="entry name" value="PROTEIN_KINASE_DOM"/>
    <property type="match status" value="1"/>
</dbReference>
<evidence type="ECO:0000256" key="5">
    <source>
        <dbReference type="ARBA" id="ARBA00022741"/>
    </source>
</evidence>
<evidence type="ECO:0000313" key="13">
    <source>
        <dbReference type="EMBL" id="SGZ48028.1"/>
    </source>
</evidence>
<name>A0A1L0CX33_9ASCO</name>
<feature type="domain" description="Protein kinase" evidence="12">
    <location>
        <begin position="8"/>
        <end position="261"/>
    </location>
</feature>
<comment type="catalytic activity">
    <reaction evidence="8">
        <text>L-threonyl-[protein] + ATP = O-phospho-L-threonyl-[protein] + ADP + H(+)</text>
        <dbReference type="Rhea" id="RHEA:46608"/>
        <dbReference type="Rhea" id="RHEA-COMP:11060"/>
        <dbReference type="Rhea" id="RHEA-COMP:11605"/>
        <dbReference type="ChEBI" id="CHEBI:15378"/>
        <dbReference type="ChEBI" id="CHEBI:30013"/>
        <dbReference type="ChEBI" id="CHEBI:30616"/>
        <dbReference type="ChEBI" id="CHEBI:61977"/>
        <dbReference type="ChEBI" id="CHEBI:456216"/>
        <dbReference type="EC" id="2.7.11.1"/>
    </reaction>
</comment>
<evidence type="ECO:0000256" key="4">
    <source>
        <dbReference type="ARBA" id="ARBA00022679"/>
    </source>
</evidence>
<evidence type="ECO:0000256" key="11">
    <source>
        <dbReference type="SAM" id="MobiDB-lite"/>
    </source>
</evidence>
<dbReference type="Proteomes" id="UP000182334">
    <property type="component" value="Chromosome I"/>
</dbReference>
<accession>A0A1L0CX33</accession>
<keyword evidence="14" id="KW-1185">Reference proteome</keyword>
<evidence type="ECO:0000256" key="6">
    <source>
        <dbReference type="ARBA" id="ARBA00022777"/>
    </source>
</evidence>
<evidence type="ECO:0000256" key="2">
    <source>
        <dbReference type="ARBA" id="ARBA00012513"/>
    </source>
</evidence>
<evidence type="ECO:0000313" key="14">
    <source>
        <dbReference type="Proteomes" id="UP000182334"/>
    </source>
</evidence>
<dbReference type="PROSITE" id="PS00107">
    <property type="entry name" value="PROTEIN_KINASE_ATP"/>
    <property type="match status" value="1"/>
</dbReference>
<keyword evidence="4" id="KW-0808">Transferase</keyword>
<evidence type="ECO:0000256" key="3">
    <source>
        <dbReference type="ARBA" id="ARBA00022527"/>
    </source>
</evidence>
<dbReference type="OrthoDB" id="248923at2759"/>
<keyword evidence="5 10" id="KW-0547">Nucleotide-binding</keyword>
<organism evidence="13 14">
    <name type="scientific">Sungouiella intermedia</name>
    <dbReference type="NCBI Taxonomy" id="45354"/>
    <lineage>
        <taxon>Eukaryota</taxon>
        <taxon>Fungi</taxon>
        <taxon>Dikarya</taxon>
        <taxon>Ascomycota</taxon>
        <taxon>Saccharomycotina</taxon>
        <taxon>Pichiomycetes</taxon>
        <taxon>Metschnikowiaceae</taxon>
        <taxon>Sungouiella</taxon>
    </lineage>
</organism>
<feature type="region of interest" description="Disordered" evidence="11">
    <location>
        <begin position="367"/>
        <end position="393"/>
    </location>
</feature>
<dbReference type="GO" id="GO:0004674">
    <property type="term" value="F:protein serine/threonine kinase activity"/>
    <property type="evidence" value="ECO:0007669"/>
    <property type="project" value="UniProtKB-KW"/>
</dbReference>
<gene>
    <name evidence="13" type="ORF">SAMEA4029010_CIC11G00000004375</name>
</gene>
<feature type="compositionally biased region" description="Polar residues" evidence="11">
    <location>
        <begin position="462"/>
        <end position="474"/>
    </location>
</feature>
<comment type="similarity">
    <text evidence="1">Belongs to the protein kinase superfamily. STE Ser/Thr protein kinase family. STE20 subfamily.</text>
</comment>
<evidence type="ECO:0000256" key="8">
    <source>
        <dbReference type="ARBA" id="ARBA00047899"/>
    </source>
</evidence>
<dbReference type="InterPro" id="IPR000719">
    <property type="entry name" value="Prot_kinase_dom"/>
</dbReference>
<feature type="compositionally biased region" description="Polar residues" evidence="11">
    <location>
        <begin position="530"/>
        <end position="549"/>
    </location>
</feature>
<protein>
    <recommendedName>
        <fullName evidence="2">non-specific serine/threonine protein kinase</fullName>
        <ecNumber evidence="2">2.7.11.1</ecNumber>
    </recommendedName>
</protein>
<dbReference type="InterPro" id="IPR017441">
    <property type="entry name" value="Protein_kinase_ATP_BS"/>
</dbReference>
<sequence>MLLPHSAYSRTEIIGQGKFGVVYKGLNRHTKKVVAIKVLELDTKYDEVVDVQQEIQFLSDLKQAPNVTHYYGLFLVGTKLWIIMDYCAGGSIRTLLKAGVFEERYIAIVVREVLLALLAVHKLGVIHRDIKAANILITNEGNVQLCDFGVAAQLTSSSLKRTTIAGTPFWMAPEVIREGAQYNVKADIWSLGITIYEIATGNPPYGDKGATWAMTMIEKLTPPRLEGREYPQALKECIALCLDENPVERPSADELLRCKLVRNYKSTPTSILKEVISRYLLWRDHNLSQDSVYVNTEDEAAPGTNQLQVKWDFDSLSSREYIIENDIHIDMDKEEFSYEDEEYGLNTQPTYQYNSGINDTITASKHLTQTNSGSRDRTGSQIRNGTTAPQENSVLKTLTSLFEEEDTQEDYSSSGYDIPRIPTLTNLKGEMHATSSPTIEIPDMENLSKMGSFLASTQNLSQSGTSAWSSSNDTFPKLAKPPALTHSQSSLAALESRHNSPTSGNRQRKKTISNTYAPMSHSHGLLMDTSPHTPSYLTENPPRQTPSPLTQHAAMLHEGSVTSSPSKSMRALHSTNNPMLQPINFKLGNEGTIKPTSSIVNSTLSNSITGQLNAPAPIMSSHLATLPNTNHGTNGTTNGGPSGSTLTATSHIAPSALPGSSDGSKKEKPSLRIQMPVPSNSFNILSALTNEEENKNNENVNQFGINPAMVNKMASMTPVAEKDTQLGDTDKEMRDPALLQRQIQQKKVASLMGPKTAPVNGPAVSSSMGYFPRNPSVSNLPVKAAKFPTIPAFNSELFSDTTPRAKITQELETVMRLFIQGLEVVDNGL</sequence>
<dbReference type="InterPro" id="IPR008271">
    <property type="entry name" value="Ser/Thr_kinase_AS"/>
</dbReference>
<dbReference type="GO" id="GO:0005524">
    <property type="term" value="F:ATP binding"/>
    <property type="evidence" value="ECO:0007669"/>
    <property type="project" value="UniProtKB-UniRule"/>
</dbReference>
<dbReference type="PANTHER" id="PTHR48012:SF10">
    <property type="entry name" value="FI20177P1"/>
    <property type="match status" value="1"/>
</dbReference>
<comment type="catalytic activity">
    <reaction evidence="9">
        <text>L-seryl-[protein] + ATP = O-phospho-L-seryl-[protein] + ADP + H(+)</text>
        <dbReference type="Rhea" id="RHEA:17989"/>
        <dbReference type="Rhea" id="RHEA-COMP:9863"/>
        <dbReference type="Rhea" id="RHEA-COMP:11604"/>
        <dbReference type="ChEBI" id="CHEBI:15378"/>
        <dbReference type="ChEBI" id="CHEBI:29999"/>
        <dbReference type="ChEBI" id="CHEBI:30616"/>
        <dbReference type="ChEBI" id="CHEBI:83421"/>
        <dbReference type="ChEBI" id="CHEBI:456216"/>
        <dbReference type="EC" id="2.7.11.1"/>
    </reaction>
</comment>
<dbReference type="EC" id="2.7.11.1" evidence="2"/>
<dbReference type="GO" id="GO:0005737">
    <property type="term" value="C:cytoplasm"/>
    <property type="evidence" value="ECO:0007669"/>
    <property type="project" value="TreeGrafter"/>
</dbReference>
<evidence type="ECO:0000256" key="9">
    <source>
        <dbReference type="ARBA" id="ARBA00048679"/>
    </source>
</evidence>
<dbReference type="PROSITE" id="PS00108">
    <property type="entry name" value="PROTEIN_KINASE_ST"/>
    <property type="match status" value="1"/>
</dbReference>
<keyword evidence="6" id="KW-0418">Kinase</keyword>
<dbReference type="STRING" id="45354.A0A1L0CX33"/>
<dbReference type="FunFam" id="1.10.510.10:FF:000499">
    <property type="entry name" value="Serine/threonine-protein kinase KIC1"/>
    <property type="match status" value="1"/>
</dbReference>
<keyword evidence="7 10" id="KW-0067">ATP-binding</keyword>
<dbReference type="GO" id="GO:0030447">
    <property type="term" value="P:filamentous growth"/>
    <property type="evidence" value="ECO:0007669"/>
    <property type="project" value="UniProtKB-ARBA"/>
</dbReference>
<dbReference type="Gene3D" id="3.30.200.20">
    <property type="entry name" value="Phosphorylase Kinase, domain 1"/>
    <property type="match status" value="1"/>
</dbReference>
<dbReference type="SMART" id="SM00220">
    <property type="entry name" value="S_TKc"/>
    <property type="match status" value="1"/>
</dbReference>
<dbReference type="Gene3D" id="1.10.510.10">
    <property type="entry name" value="Transferase(Phosphotransferase) domain 1"/>
    <property type="match status" value="1"/>
</dbReference>